<sequence>MYDFLHFALKNKLLSGLVSLECSPDNNIRELERILKACSATLRHVIFHVSISLKYALLFPSLVNNIALETLHLNVSPLAPEAAHLLPHWLRKGTTRSFKVISFSYFSNFHDLTPEGFEEKLKELDEVLSSPAFPWLSRFQFQPRLIHHRPRRCEETQKKVRAIFPKLIKRGVFWIGIHMPRGQMDPEAVHVLPTDCDDYEL</sequence>
<name>A0AAD5V2A1_9APHY</name>
<reference evidence="1" key="1">
    <citation type="submission" date="2022-07" db="EMBL/GenBank/DDBJ databases">
        <title>Genome Sequence of Physisporinus lineatus.</title>
        <authorList>
            <person name="Buettner E."/>
        </authorList>
    </citation>
    <scope>NUCLEOTIDE SEQUENCE</scope>
    <source>
        <strain evidence="1">VT162</strain>
    </source>
</reference>
<dbReference type="Proteomes" id="UP001212997">
    <property type="component" value="Unassembled WGS sequence"/>
</dbReference>
<evidence type="ECO:0000313" key="1">
    <source>
        <dbReference type="EMBL" id="KAJ3484312.1"/>
    </source>
</evidence>
<gene>
    <name evidence="1" type="ORF">NLI96_g5732</name>
</gene>
<evidence type="ECO:0000313" key="2">
    <source>
        <dbReference type="Proteomes" id="UP001212997"/>
    </source>
</evidence>
<comment type="caution">
    <text evidence="1">The sequence shown here is derived from an EMBL/GenBank/DDBJ whole genome shotgun (WGS) entry which is preliminary data.</text>
</comment>
<protein>
    <submittedName>
        <fullName evidence="1">Uncharacterized protein</fullName>
    </submittedName>
</protein>
<proteinExistence type="predicted"/>
<dbReference type="AlphaFoldDB" id="A0AAD5V2A1"/>
<accession>A0AAD5V2A1</accession>
<organism evidence="1 2">
    <name type="scientific">Meripilus lineatus</name>
    <dbReference type="NCBI Taxonomy" id="2056292"/>
    <lineage>
        <taxon>Eukaryota</taxon>
        <taxon>Fungi</taxon>
        <taxon>Dikarya</taxon>
        <taxon>Basidiomycota</taxon>
        <taxon>Agaricomycotina</taxon>
        <taxon>Agaricomycetes</taxon>
        <taxon>Polyporales</taxon>
        <taxon>Meripilaceae</taxon>
        <taxon>Meripilus</taxon>
    </lineage>
</organism>
<dbReference type="EMBL" id="JANAWD010000194">
    <property type="protein sequence ID" value="KAJ3484312.1"/>
    <property type="molecule type" value="Genomic_DNA"/>
</dbReference>
<keyword evidence="2" id="KW-1185">Reference proteome</keyword>